<evidence type="ECO:0000313" key="1">
    <source>
        <dbReference type="EnsemblPlants" id="AVESA.00010b.r2.1DG0136630.1.CDS"/>
    </source>
</evidence>
<sequence length="503" mass="56518">MAGLVDAGEASAGASAEAEMGLDFSRGGVVPSFEFAFNSANFSDRMLRIEIFASDDASGGSLSDCVRHREEEGDNGQSIDSSSTDVGTPVLQVKTIYINTAILAARSPFFLKLFSNGMKESDQMHPTLKISDLEENALMELLSFMYSGKLTTTDPILLLDILMAADKFEVLSCMRHCSQLLTSLPMTTESALLYLEHPCSISVAAEVQALTDAAKEFLANKYKDLHEFEDEMMNLPLAGIEAIFASSDLQVESENSVFEFLLEWACARYPKLEDRHKILSSRLLPLVRFSHVSYRTLRDILTCSDNHVDHEQVAKCITEVLMYKAYPACQQGPLAADETTRWQFAERAYWVKPVKVVVFDRPRPQAIVYLDLKREECSGLSLSERIYSHSFYLAGHQLRLSAVCEMSKDSKYYGFSFYLFCDRKSSKLVTLDYEFAARRKPSQKFVSLFNYEDTFEEGWGCGIGDLFQTPWSTFIADDNLFIDGVLHLRADVAVVRQPEIETS</sequence>
<dbReference type="Proteomes" id="UP001732700">
    <property type="component" value="Chromosome 1D"/>
</dbReference>
<keyword evidence="2" id="KW-1185">Reference proteome</keyword>
<dbReference type="EnsemblPlants" id="AVESA.00010b.r2.1DG0136630.1">
    <property type="protein sequence ID" value="AVESA.00010b.r2.1DG0136630.1.CDS"/>
    <property type="gene ID" value="AVESA.00010b.r2.1DG0136630"/>
</dbReference>
<proteinExistence type="predicted"/>
<evidence type="ECO:0000313" key="2">
    <source>
        <dbReference type="Proteomes" id="UP001732700"/>
    </source>
</evidence>
<reference evidence="1" key="1">
    <citation type="submission" date="2021-05" db="EMBL/GenBank/DDBJ databases">
        <authorList>
            <person name="Scholz U."/>
            <person name="Mascher M."/>
            <person name="Fiebig A."/>
        </authorList>
    </citation>
    <scope>NUCLEOTIDE SEQUENCE [LARGE SCALE GENOMIC DNA]</scope>
</reference>
<organism evidence="1 2">
    <name type="scientific">Avena sativa</name>
    <name type="common">Oat</name>
    <dbReference type="NCBI Taxonomy" id="4498"/>
    <lineage>
        <taxon>Eukaryota</taxon>
        <taxon>Viridiplantae</taxon>
        <taxon>Streptophyta</taxon>
        <taxon>Embryophyta</taxon>
        <taxon>Tracheophyta</taxon>
        <taxon>Spermatophyta</taxon>
        <taxon>Magnoliopsida</taxon>
        <taxon>Liliopsida</taxon>
        <taxon>Poales</taxon>
        <taxon>Poaceae</taxon>
        <taxon>BOP clade</taxon>
        <taxon>Pooideae</taxon>
        <taxon>Poodae</taxon>
        <taxon>Poeae</taxon>
        <taxon>Poeae Chloroplast Group 1 (Aveneae type)</taxon>
        <taxon>Aveninae</taxon>
        <taxon>Avena</taxon>
    </lineage>
</organism>
<reference evidence="1" key="2">
    <citation type="submission" date="2025-09" db="UniProtKB">
        <authorList>
            <consortium name="EnsemblPlants"/>
        </authorList>
    </citation>
    <scope>IDENTIFICATION</scope>
</reference>
<accession>A0ACD5TVQ2</accession>
<protein>
    <submittedName>
        <fullName evidence="1">Uncharacterized protein</fullName>
    </submittedName>
</protein>
<name>A0ACD5TVQ2_AVESA</name>